<evidence type="ECO:0000259" key="2">
    <source>
        <dbReference type="Pfam" id="PF20722"/>
    </source>
</evidence>
<name>A0ABR1JLS9_9AGAR</name>
<evidence type="ECO:0000313" key="4">
    <source>
        <dbReference type="Proteomes" id="UP001498398"/>
    </source>
</evidence>
<dbReference type="Pfam" id="PF20722">
    <property type="entry name" value="DUF6830"/>
    <property type="match status" value="1"/>
</dbReference>
<feature type="domain" description="DUF6830" evidence="2">
    <location>
        <begin position="710"/>
        <end position="854"/>
    </location>
</feature>
<protein>
    <recommendedName>
        <fullName evidence="2">DUF6830 domain-containing protein</fullName>
    </recommendedName>
</protein>
<accession>A0ABR1JLS9</accession>
<evidence type="ECO:0000256" key="1">
    <source>
        <dbReference type="SAM" id="MobiDB-lite"/>
    </source>
</evidence>
<gene>
    <name evidence="3" type="ORF">VKT23_008827</name>
</gene>
<proteinExistence type="predicted"/>
<sequence length="969" mass="110226">MHDQASHGQLEDAEAEPGPMAIDPSSTHVGRDDDGNSFDEDIGVEHEEDVEELMAAAEDIEMEQIWEPPRPQNEADFQPGAGEDGELDEGEVDGTREHNEAQLNSLGNLYRTCYSDKYPSRQAGSAATTTLTGDEKYAQALNIDVNPWAPFTSKLDWEVAYWAKMRGPGSTAFSELLSIDGVVDALGLSYKTSQQLDAIIDRHIPSPCPKFARRQAVVQGQSVEFYSRNILDCLKSLWANPDFANQLIVEPERHYVDQDKTIRAFHDMHTGKWWWDTQKSLDMKLRKPGSTIVPVIISSDQTQLTTFRNKNCYPIYVTIGNLPKEIRRKPSRHGQMLLGYLPVVKLSSLTGPLATRRRIVANIFHACVGFMLKPLEQAGQSGVHMTSGDGLVRRTHPIFALHVGDYPEQLLVTGCKKGECPSCPMPKDEIGEVAGVYDFRNFTQVLEAFDKLDQGLGSTAFRQACRGAGIKPIQQPYWKNLPFVNIFQSIAPDVLHQLYQGVLKHLIGWLKTICTPQEIDARCRRMPPNHNIRVFMQGISGLSRVTGAEHDQICRFLLGTIIDIRLPGNQSTAPLLSATRALLDYLYVAQYPVHTGETLAQLAEALETFHENKHIFVSLGVRTHFHIPKFHNIGHYRELIELFGTTDNCNTEYTERLHIDLTKDAYRSTNHKDEYPQMTMWLERREKMQLHQKYLLRRETPTNIIPPRELPPRLFYPRTVTMAKHPSVRGIPVSSLVQDYGATHFIDAIQRFVAQYQTPDRRWTRTTLEKAATYTHLPFRKVSVFHRVKFTENDRYSIRAGHPTCSKSTVDSIHCQPARRDNRNKMVPGRFDTALISTSDNLDTSKAGLTGLRVGQVRCVFEIAESALRMMFDERDVPRPPKHLCYVEWFSAFRRAERHHHLHKISRDIVNGERQASIVPVDFLRRSVHLIPRFGAHAPKEWTSSNVLEKAKEFYVNSLSDKNAYVTLY</sequence>
<dbReference type="InterPro" id="IPR041078">
    <property type="entry name" value="Plavaka"/>
</dbReference>
<dbReference type="EMBL" id="JBANRG010000014">
    <property type="protein sequence ID" value="KAK7460899.1"/>
    <property type="molecule type" value="Genomic_DNA"/>
</dbReference>
<dbReference type="Proteomes" id="UP001498398">
    <property type="component" value="Unassembled WGS sequence"/>
</dbReference>
<dbReference type="Pfam" id="PF18759">
    <property type="entry name" value="Plavaka"/>
    <property type="match status" value="1"/>
</dbReference>
<organism evidence="3 4">
    <name type="scientific">Marasmiellus scandens</name>
    <dbReference type="NCBI Taxonomy" id="2682957"/>
    <lineage>
        <taxon>Eukaryota</taxon>
        <taxon>Fungi</taxon>
        <taxon>Dikarya</taxon>
        <taxon>Basidiomycota</taxon>
        <taxon>Agaricomycotina</taxon>
        <taxon>Agaricomycetes</taxon>
        <taxon>Agaricomycetidae</taxon>
        <taxon>Agaricales</taxon>
        <taxon>Marasmiineae</taxon>
        <taxon>Omphalotaceae</taxon>
        <taxon>Marasmiellus</taxon>
    </lineage>
</organism>
<keyword evidence="4" id="KW-1185">Reference proteome</keyword>
<feature type="compositionally biased region" description="Acidic residues" evidence="1">
    <location>
        <begin position="35"/>
        <end position="64"/>
    </location>
</feature>
<comment type="caution">
    <text evidence="3">The sequence shown here is derived from an EMBL/GenBank/DDBJ whole genome shotgun (WGS) entry which is preliminary data.</text>
</comment>
<feature type="region of interest" description="Disordered" evidence="1">
    <location>
        <begin position="1"/>
        <end position="91"/>
    </location>
</feature>
<reference evidence="3 4" key="1">
    <citation type="submission" date="2024-01" db="EMBL/GenBank/DDBJ databases">
        <title>A draft genome for the cacao thread blight pathogen Marasmiellus scandens.</title>
        <authorList>
            <person name="Baruah I.K."/>
            <person name="Leung J."/>
            <person name="Bukari Y."/>
            <person name="Amoako-Attah I."/>
            <person name="Meinhardt L.W."/>
            <person name="Bailey B.A."/>
            <person name="Cohen S.P."/>
        </authorList>
    </citation>
    <scope>NUCLEOTIDE SEQUENCE [LARGE SCALE GENOMIC DNA]</scope>
    <source>
        <strain evidence="3 4">GH-19</strain>
    </source>
</reference>
<evidence type="ECO:0000313" key="3">
    <source>
        <dbReference type="EMBL" id="KAK7460899.1"/>
    </source>
</evidence>
<dbReference type="InterPro" id="IPR049233">
    <property type="entry name" value="DUF6830"/>
</dbReference>